<dbReference type="SUPFAM" id="SSF51556">
    <property type="entry name" value="Metallo-dependent hydrolases"/>
    <property type="match status" value="1"/>
</dbReference>
<dbReference type="PANTHER" id="PTHR11647">
    <property type="entry name" value="HYDRANTOINASE/DIHYDROPYRIMIDINASE FAMILY MEMBER"/>
    <property type="match status" value="1"/>
</dbReference>
<dbReference type="InterPro" id="IPR010229">
    <property type="entry name" value="Pept_M38_dipep"/>
</dbReference>
<dbReference type="SUPFAM" id="SSF51338">
    <property type="entry name" value="Composite domain of metallo-dependent hydrolases"/>
    <property type="match status" value="1"/>
</dbReference>
<accession>A0AAW1RF68</accession>
<gene>
    <name evidence="3" type="ORF">WJX74_010775</name>
</gene>
<dbReference type="Gene3D" id="3.20.20.140">
    <property type="entry name" value="Metal-dependent hydrolases"/>
    <property type="match status" value="1"/>
</dbReference>
<dbReference type="NCBIfam" id="TIGR01975">
    <property type="entry name" value="isoAsp_dipep"/>
    <property type="match status" value="1"/>
</dbReference>
<feature type="domain" description="Amidohydrolase 3" evidence="2">
    <location>
        <begin position="330"/>
        <end position="377"/>
    </location>
</feature>
<dbReference type="InterPro" id="IPR032466">
    <property type="entry name" value="Metal_Hydrolase"/>
</dbReference>
<protein>
    <recommendedName>
        <fullName evidence="2">Amidohydrolase 3 domain-containing protein</fullName>
    </recommendedName>
</protein>
<dbReference type="InterPro" id="IPR013108">
    <property type="entry name" value="Amidohydro_3"/>
</dbReference>
<proteinExistence type="inferred from homology"/>
<dbReference type="EMBL" id="JALJOS010000012">
    <property type="protein sequence ID" value="KAK9832458.1"/>
    <property type="molecule type" value="Genomic_DNA"/>
</dbReference>
<sequence length="424" mass="44448">MPASKNNHSSRGLDLTLVEKADAIYGPLKIDDASCLLLGGTQVVGLLSTSEAAALKRVSANLKVLDAAGCVIMPGFVDMQVHITGGGGEAGPASRCPEAQLSQLIDAGITTAVGVLGTDGISRSQESLVAKCRALNQEGLTCFHLVGSSSYPPATVTGSVQRDLLTLETCIGAGELAVSDHRSSAVTGQEIARLASEARVGGLLGGKCGLLCCKMGTGADGFAPLREALAASDVPIAQILPSHAERAVLLPDCRAWLRAGGNVNFTAGVEAQSELELYTQPENKMPLEHISVSSDAFGSAPVFDRHGKLTRYEVALPSSLLTLLQSLVGDDKWSLEQALPLLTLNPATRLHLPHKGQIAVGSDADLIIADKDSLEIQHVFANGQHMKCPDWTRGGFFEHGPGIRKSNMQPVALKRRSFSPAKLA</sequence>
<evidence type="ECO:0000313" key="4">
    <source>
        <dbReference type="Proteomes" id="UP001438707"/>
    </source>
</evidence>
<comment type="similarity">
    <text evidence="1">Belongs to the metallo-dependent hydrolases superfamily. Hydantoinase/dihydropyrimidinase family.</text>
</comment>
<dbReference type="Pfam" id="PF07969">
    <property type="entry name" value="Amidohydro_3"/>
    <property type="match status" value="1"/>
</dbReference>
<name>A0AAW1RF68_9CHLO</name>
<dbReference type="Proteomes" id="UP001438707">
    <property type="component" value="Unassembled WGS sequence"/>
</dbReference>
<dbReference type="PANTHER" id="PTHR11647:SF1">
    <property type="entry name" value="COLLAPSIN RESPONSE MEDIATOR PROTEIN"/>
    <property type="match status" value="1"/>
</dbReference>
<dbReference type="GO" id="GO:0008798">
    <property type="term" value="F:beta-aspartyl-peptidase activity"/>
    <property type="evidence" value="ECO:0007669"/>
    <property type="project" value="InterPro"/>
</dbReference>
<keyword evidence="4" id="KW-1185">Reference proteome</keyword>
<dbReference type="Gene3D" id="2.30.40.10">
    <property type="entry name" value="Urease, subunit C, domain 1"/>
    <property type="match status" value="1"/>
</dbReference>
<evidence type="ECO:0000313" key="3">
    <source>
        <dbReference type="EMBL" id="KAK9832458.1"/>
    </source>
</evidence>
<evidence type="ECO:0000256" key="1">
    <source>
        <dbReference type="ARBA" id="ARBA00008829"/>
    </source>
</evidence>
<comment type="caution">
    <text evidence="3">The sequence shown here is derived from an EMBL/GenBank/DDBJ whole genome shotgun (WGS) entry which is preliminary data.</text>
</comment>
<reference evidence="3 4" key="1">
    <citation type="journal article" date="2024" name="Nat. Commun.">
        <title>Phylogenomics reveals the evolutionary origins of lichenization in chlorophyte algae.</title>
        <authorList>
            <person name="Puginier C."/>
            <person name="Libourel C."/>
            <person name="Otte J."/>
            <person name="Skaloud P."/>
            <person name="Haon M."/>
            <person name="Grisel S."/>
            <person name="Petersen M."/>
            <person name="Berrin J.G."/>
            <person name="Delaux P.M."/>
            <person name="Dal Grande F."/>
            <person name="Keller J."/>
        </authorList>
    </citation>
    <scope>NUCLEOTIDE SEQUENCE [LARGE SCALE GENOMIC DNA]</scope>
    <source>
        <strain evidence="3 4">SAG 2145</strain>
    </source>
</reference>
<dbReference type="InterPro" id="IPR011059">
    <property type="entry name" value="Metal-dep_hydrolase_composite"/>
</dbReference>
<dbReference type="InterPro" id="IPR050378">
    <property type="entry name" value="Metallo-dep_Hydrolases_sf"/>
</dbReference>
<dbReference type="AlphaFoldDB" id="A0AAW1RF68"/>
<organism evidence="3 4">
    <name type="scientific">Apatococcus lobatus</name>
    <dbReference type="NCBI Taxonomy" id="904363"/>
    <lineage>
        <taxon>Eukaryota</taxon>
        <taxon>Viridiplantae</taxon>
        <taxon>Chlorophyta</taxon>
        <taxon>core chlorophytes</taxon>
        <taxon>Trebouxiophyceae</taxon>
        <taxon>Chlorellales</taxon>
        <taxon>Chlorellaceae</taxon>
        <taxon>Apatococcus</taxon>
    </lineage>
</organism>
<dbReference type="GO" id="GO:0016810">
    <property type="term" value="F:hydrolase activity, acting on carbon-nitrogen (but not peptide) bonds"/>
    <property type="evidence" value="ECO:0007669"/>
    <property type="project" value="InterPro"/>
</dbReference>
<evidence type="ECO:0000259" key="2">
    <source>
        <dbReference type="Pfam" id="PF07969"/>
    </source>
</evidence>